<gene>
    <name evidence="1" type="ORF">FK268_04375</name>
</gene>
<dbReference type="Pfam" id="PF11066">
    <property type="entry name" value="DUF2867"/>
    <property type="match status" value="1"/>
</dbReference>
<dbReference type="EMBL" id="VIGV01000001">
    <property type="protein sequence ID" value="TWS26472.1"/>
    <property type="molecule type" value="Genomic_DNA"/>
</dbReference>
<accession>A0A5C5RUZ4</accession>
<comment type="caution">
    <text evidence="1">The sequence shown here is derived from an EMBL/GenBank/DDBJ whole genome shotgun (WGS) entry which is preliminary data.</text>
</comment>
<name>A0A5C5RUZ4_9ACTN</name>
<dbReference type="AlphaFoldDB" id="A0A5C5RUZ4"/>
<keyword evidence="2" id="KW-1185">Reference proteome</keyword>
<dbReference type="Pfam" id="PF10604">
    <property type="entry name" value="Polyketide_cyc2"/>
    <property type="match status" value="1"/>
</dbReference>
<reference evidence="1 2" key="1">
    <citation type="submission" date="2019-08" db="EMBL/GenBank/DDBJ databases">
        <title>Tsukamurella conjunctivitidis sp. nov., Tsukamurella assacharolytica sp. nov. and Tsukamurella sputae sp. nov. isolated from patients with conjunctivitis, bacteraemia (lymphoma) and respiratory infection (sputum) in Hong Kong.</title>
        <authorList>
            <person name="Fok K.M.N."/>
            <person name="Fong J.Y.H."/>
        </authorList>
    </citation>
    <scope>NUCLEOTIDE SEQUENCE [LARGE SCALE GENOMIC DNA]</scope>
    <source>
        <strain evidence="1 2">HKU70</strain>
    </source>
</reference>
<sequence length="327" mass="35484">MAVHIHNVHERVLAADPERVAQLLESIGGPEDRLWPVPAWEPMILDGPPTVGADGGHGPIRYRVVEAEPGRLRFAFHSMPGIDGHHEMVVESTGSGATRLRHVLDCRASGWMRLVAPAVIEPMHDAVLEDLLDNAEREVTGTVVRPARWSRWGRLLRAARSAPVSAVRIPAAAVLAGRDGAEWANVPGALLDAFRVPLRRGQSRDPQYWADAIFRDPPAGVRAAMALRQALVGLVGIERGTPEAFATLERTDSEVLLGEDAGHLRFRASVLVADDAVTVSTVAAPSNTRGRAYLVPVRLVHPFVVRAMLRHAHRRAAQQGRAEPGVS</sequence>
<dbReference type="InterPro" id="IPR019587">
    <property type="entry name" value="Polyketide_cyclase/dehydratase"/>
</dbReference>
<evidence type="ECO:0000313" key="2">
    <source>
        <dbReference type="Proteomes" id="UP000319792"/>
    </source>
</evidence>
<dbReference type="Proteomes" id="UP000319792">
    <property type="component" value="Unassembled WGS sequence"/>
</dbReference>
<proteinExistence type="predicted"/>
<protein>
    <submittedName>
        <fullName evidence="1">DUF2867 domain-containing protein</fullName>
    </submittedName>
</protein>
<dbReference type="InterPro" id="IPR021295">
    <property type="entry name" value="DUF2867"/>
</dbReference>
<dbReference type="SUPFAM" id="SSF55961">
    <property type="entry name" value="Bet v1-like"/>
    <property type="match status" value="1"/>
</dbReference>
<dbReference type="OrthoDB" id="7067492at2"/>
<dbReference type="RefSeq" id="WP_146431441.1">
    <property type="nucleotide sequence ID" value="NZ_VIGV01000001.1"/>
</dbReference>
<organism evidence="1 2">
    <name type="scientific">Tsukamurella sputi</name>
    <dbReference type="NCBI Taxonomy" id="2591848"/>
    <lineage>
        <taxon>Bacteria</taxon>
        <taxon>Bacillati</taxon>
        <taxon>Actinomycetota</taxon>
        <taxon>Actinomycetes</taxon>
        <taxon>Mycobacteriales</taxon>
        <taxon>Tsukamurellaceae</taxon>
        <taxon>Tsukamurella</taxon>
    </lineage>
</organism>
<evidence type="ECO:0000313" key="1">
    <source>
        <dbReference type="EMBL" id="TWS26472.1"/>
    </source>
</evidence>